<proteinExistence type="predicted"/>
<evidence type="ECO:0008006" key="5">
    <source>
        <dbReference type="Google" id="ProtNLM"/>
    </source>
</evidence>
<dbReference type="Proteomes" id="UP000260457">
    <property type="component" value="Chromosome"/>
</dbReference>
<evidence type="ECO:0000313" key="2">
    <source>
        <dbReference type="EMBL" id="PEJ31342.1"/>
    </source>
</evidence>
<gene>
    <name evidence="2" type="ORF">CN689_16575</name>
    <name evidence="1" type="ORF">DTO10_12790</name>
</gene>
<evidence type="ECO:0000313" key="4">
    <source>
        <dbReference type="Proteomes" id="UP000260457"/>
    </source>
</evidence>
<protein>
    <recommendedName>
        <fullName evidence="5">Fur-regulated basic protein FbpA</fullName>
    </recommendedName>
</protein>
<dbReference type="GeneID" id="95399109"/>
<dbReference type="EMBL" id="CP030926">
    <property type="protein sequence ID" value="AXN39188.1"/>
    <property type="molecule type" value="Genomic_DNA"/>
</dbReference>
<dbReference type="EMBL" id="NUEQ01000029">
    <property type="protein sequence ID" value="PEJ31342.1"/>
    <property type="molecule type" value="Genomic_DNA"/>
</dbReference>
<dbReference type="Proteomes" id="UP000220106">
    <property type="component" value="Unassembled WGS sequence"/>
</dbReference>
<reference evidence="1 4" key="2">
    <citation type="submission" date="2018-07" db="EMBL/GenBank/DDBJ databases">
        <title>The molecular basis for the intramolecular migration of carboxyl group in the catabolism of para-hydroxybenzoate via gentisate.</title>
        <authorList>
            <person name="Zhao H."/>
            <person name="Xu Y."/>
            <person name="Lin S."/>
            <person name="Spain J.C."/>
            <person name="Zhou N.-Y."/>
        </authorList>
    </citation>
    <scope>NUCLEOTIDE SEQUENCE [LARGE SCALE GENOMIC DNA]</scope>
    <source>
        <strain evidence="1 4">PHB-7a</strain>
    </source>
</reference>
<evidence type="ECO:0000313" key="1">
    <source>
        <dbReference type="EMBL" id="AXN39188.1"/>
    </source>
</evidence>
<sequence length="74" mass="8617">MGEHNAARCSDRSLLETETIIEKRGRDVQKRFDTGRVLVSYKKGGYIAESEFQLWLELLKENDEVKEGKVERDD</sequence>
<dbReference type="AlphaFoldDB" id="A0AAX0RZ50"/>
<evidence type="ECO:0000313" key="3">
    <source>
        <dbReference type="Proteomes" id="UP000220106"/>
    </source>
</evidence>
<name>A0AAX0RZ50_9BACI</name>
<dbReference type="RefSeq" id="WP_098176675.1">
    <property type="nucleotide sequence ID" value="NZ_CP030926.1"/>
</dbReference>
<accession>A0AAX0RZ50</accession>
<keyword evidence="4" id="KW-1185">Reference proteome</keyword>
<organism evidence="2 3">
    <name type="scientific">Peribacillus butanolivorans</name>
    <dbReference type="NCBI Taxonomy" id="421767"/>
    <lineage>
        <taxon>Bacteria</taxon>
        <taxon>Bacillati</taxon>
        <taxon>Bacillota</taxon>
        <taxon>Bacilli</taxon>
        <taxon>Bacillales</taxon>
        <taxon>Bacillaceae</taxon>
        <taxon>Peribacillus</taxon>
    </lineage>
</organism>
<reference evidence="2 3" key="1">
    <citation type="submission" date="2017-09" db="EMBL/GenBank/DDBJ databases">
        <title>Large-scale bioinformatics analysis of Bacillus genomes uncovers conserved roles of natural products in bacterial physiology.</title>
        <authorList>
            <consortium name="Agbiome Team Llc"/>
            <person name="Bleich R.M."/>
            <person name="Kirk G.J."/>
            <person name="Santa Maria K.C."/>
            <person name="Allen S.E."/>
            <person name="Farag S."/>
            <person name="Shank E.A."/>
            <person name="Bowers A."/>
        </authorList>
    </citation>
    <scope>NUCLEOTIDE SEQUENCE [LARGE SCALE GENOMIC DNA]</scope>
    <source>
        <strain evidence="2 3">AFS003229</strain>
    </source>
</reference>
<dbReference type="KEGG" id="pbut:DTO10_12790"/>